<feature type="region of interest" description="Disordered" evidence="6">
    <location>
        <begin position="253"/>
        <end position="272"/>
    </location>
</feature>
<dbReference type="InterPro" id="IPR000064">
    <property type="entry name" value="NLP_P60_dom"/>
</dbReference>
<dbReference type="Pfam" id="PF00877">
    <property type="entry name" value="NLPC_P60"/>
    <property type="match status" value="1"/>
</dbReference>
<accession>A0ABV2QSH0</accession>
<name>A0ABV2QSH0_9MICO</name>
<feature type="chain" id="PRO_5046200054" evidence="7">
    <location>
        <begin position="32"/>
        <end position="451"/>
    </location>
</feature>
<dbReference type="GO" id="GO:0016787">
    <property type="term" value="F:hydrolase activity"/>
    <property type="evidence" value="ECO:0007669"/>
    <property type="project" value="UniProtKB-KW"/>
</dbReference>
<feature type="domain" description="NlpC/P60" evidence="8">
    <location>
        <begin position="323"/>
        <end position="451"/>
    </location>
</feature>
<feature type="coiled-coil region" evidence="5">
    <location>
        <begin position="175"/>
        <end position="213"/>
    </location>
</feature>
<evidence type="ECO:0000259" key="8">
    <source>
        <dbReference type="PROSITE" id="PS51935"/>
    </source>
</evidence>
<evidence type="ECO:0000313" key="9">
    <source>
        <dbReference type="EMBL" id="MET4584024.1"/>
    </source>
</evidence>
<keyword evidence="5" id="KW-0175">Coiled coil</keyword>
<evidence type="ECO:0000256" key="5">
    <source>
        <dbReference type="SAM" id="Coils"/>
    </source>
</evidence>
<evidence type="ECO:0000256" key="3">
    <source>
        <dbReference type="ARBA" id="ARBA00022801"/>
    </source>
</evidence>
<dbReference type="InterPro" id="IPR038765">
    <property type="entry name" value="Papain-like_cys_pep_sf"/>
</dbReference>
<keyword evidence="7" id="KW-0732">Signal</keyword>
<dbReference type="EMBL" id="JBEPSJ010000005">
    <property type="protein sequence ID" value="MET4584024.1"/>
    <property type="molecule type" value="Genomic_DNA"/>
</dbReference>
<dbReference type="Proteomes" id="UP001549257">
    <property type="component" value="Unassembled WGS sequence"/>
</dbReference>
<sequence length="451" mass="45647">MAVRPRPVRALVVVVAGVLLASLTTVSAAHADPVYPSWDDVKAARVSEAATKAQIGRIQGFLDDLESKAIALSVDALLKGERYNIARDALDSAARHSATLETQADAAKQTAAESAARAGHLVAQLARTGGGSITVQLLVDGAGADDLLSKLGTMTKLTEQSAEVLTRAQTDENSARSLGAQAKLAENERAKLAADAETVLAEANAAARVAEAKIAKQAATSDRLNAQLIALSGDAAAAEQSYRDGLAWEAAQNAARPPVATDPPTTAPPATTPPVVAPPVVAPPVVAPPIVAPPVVAPPVVAPPVVAPPVVAPPVVAPPAPGSGPAAAAIAYARAQLGEAYGFGGAGPSLWDCSGLTKTSYASVGVYIGTHSATNQYTTMSNAGRLVPVGQRVAGDLLFYSTGGKTVGEKYHVAIYIGAGQMIEAPRDGVPVRITGVRGGDLVPFAGRPTG</sequence>
<comment type="caution">
    <text evidence="9">The sequence shown here is derived from an EMBL/GenBank/DDBJ whole genome shotgun (WGS) entry which is preliminary data.</text>
</comment>
<dbReference type="SUPFAM" id="SSF54001">
    <property type="entry name" value="Cysteine proteinases"/>
    <property type="match status" value="1"/>
</dbReference>
<reference evidence="9 10" key="1">
    <citation type="submission" date="2024-06" db="EMBL/GenBank/DDBJ databases">
        <title>Sorghum-associated microbial communities from plants grown in Nebraska, USA.</title>
        <authorList>
            <person name="Schachtman D."/>
        </authorList>
    </citation>
    <scope>NUCLEOTIDE SEQUENCE [LARGE SCALE GENOMIC DNA]</scope>
    <source>
        <strain evidence="9 10">2857</strain>
    </source>
</reference>
<evidence type="ECO:0000256" key="4">
    <source>
        <dbReference type="ARBA" id="ARBA00022807"/>
    </source>
</evidence>
<dbReference type="PROSITE" id="PS51935">
    <property type="entry name" value="NLPC_P60"/>
    <property type="match status" value="1"/>
</dbReference>
<protein>
    <submittedName>
        <fullName evidence="9">Cell wall-associated NlpC family hydrolase</fullName>
        <ecNumber evidence="9">3.4.-.-</ecNumber>
    </submittedName>
</protein>
<dbReference type="PANTHER" id="PTHR47359:SF3">
    <property type="entry name" value="NLP_P60 DOMAIN-CONTAINING PROTEIN-RELATED"/>
    <property type="match status" value="1"/>
</dbReference>
<evidence type="ECO:0000313" key="10">
    <source>
        <dbReference type="Proteomes" id="UP001549257"/>
    </source>
</evidence>
<evidence type="ECO:0000256" key="1">
    <source>
        <dbReference type="ARBA" id="ARBA00007074"/>
    </source>
</evidence>
<keyword evidence="10" id="KW-1185">Reference proteome</keyword>
<evidence type="ECO:0000256" key="7">
    <source>
        <dbReference type="SAM" id="SignalP"/>
    </source>
</evidence>
<dbReference type="PANTHER" id="PTHR47359">
    <property type="entry name" value="PEPTIDOGLYCAN DL-ENDOPEPTIDASE CWLO"/>
    <property type="match status" value="1"/>
</dbReference>
<feature type="signal peptide" evidence="7">
    <location>
        <begin position="1"/>
        <end position="31"/>
    </location>
</feature>
<keyword evidence="4" id="KW-0788">Thiol protease</keyword>
<organism evidence="9 10">
    <name type="scientific">Conyzicola nivalis</name>
    <dbReference type="NCBI Taxonomy" id="1477021"/>
    <lineage>
        <taxon>Bacteria</taxon>
        <taxon>Bacillati</taxon>
        <taxon>Actinomycetota</taxon>
        <taxon>Actinomycetes</taxon>
        <taxon>Micrococcales</taxon>
        <taxon>Microbacteriaceae</taxon>
        <taxon>Conyzicola</taxon>
    </lineage>
</organism>
<evidence type="ECO:0000256" key="2">
    <source>
        <dbReference type="ARBA" id="ARBA00022670"/>
    </source>
</evidence>
<dbReference type="EC" id="3.4.-.-" evidence="9"/>
<evidence type="ECO:0000256" key="6">
    <source>
        <dbReference type="SAM" id="MobiDB-lite"/>
    </source>
</evidence>
<gene>
    <name evidence="9" type="ORF">ABIE21_003555</name>
</gene>
<dbReference type="Gene3D" id="3.90.1720.10">
    <property type="entry name" value="endopeptidase domain like (from Nostoc punctiforme)"/>
    <property type="match status" value="1"/>
</dbReference>
<proteinExistence type="inferred from homology"/>
<dbReference type="InterPro" id="IPR051794">
    <property type="entry name" value="PG_Endopeptidase_C40"/>
</dbReference>
<keyword evidence="3 9" id="KW-0378">Hydrolase</keyword>
<dbReference type="RefSeq" id="WP_354026182.1">
    <property type="nucleotide sequence ID" value="NZ_JBEPSJ010000005.1"/>
</dbReference>
<comment type="similarity">
    <text evidence="1">Belongs to the peptidase C40 family.</text>
</comment>
<keyword evidence="2" id="KW-0645">Protease</keyword>